<keyword evidence="2" id="KW-1185">Reference proteome</keyword>
<comment type="caution">
    <text evidence="1">The sequence shown here is derived from an EMBL/GenBank/DDBJ whole genome shotgun (WGS) entry which is preliminary data.</text>
</comment>
<evidence type="ECO:0000313" key="1">
    <source>
        <dbReference type="EMBL" id="KAK1861220.1"/>
    </source>
</evidence>
<gene>
    <name evidence="1" type="ORF">I4F81_003804</name>
</gene>
<proteinExistence type="predicted"/>
<protein>
    <submittedName>
        <fullName evidence="1">Uncharacterized protein</fullName>
    </submittedName>
</protein>
<reference evidence="1" key="1">
    <citation type="submission" date="2019-11" db="EMBL/GenBank/DDBJ databases">
        <title>Nori genome reveals adaptations in red seaweeds to the harsh intertidal environment.</title>
        <authorList>
            <person name="Wang D."/>
            <person name="Mao Y."/>
        </authorList>
    </citation>
    <scope>NUCLEOTIDE SEQUENCE</scope>
    <source>
        <tissue evidence="1">Gametophyte</tissue>
    </source>
</reference>
<sequence>MPGRGGSDMSPLGGPPPECGGYGGLRAVGDDGAPPLSEVPPPGDAAGGVDFLPSGLMVAIVYNPPDAAPVIKWISILIAAAATVGVVRLITEPLSLIVCLRWLAGGPVAELNAAV</sequence>
<name>A0ACC3BTM2_PYRYE</name>
<organism evidence="1 2">
    <name type="scientific">Pyropia yezoensis</name>
    <name type="common">Susabi-nori</name>
    <name type="synonym">Porphyra yezoensis</name>
    <dbReference type="NCBI Taxonomy" id="2788"/>
    <lineage>
        <taxon>Eukaryota</taxon>
        <taxon>Rhodophyta</taxon>
        <taxon>Bangiophyceae</taxon>
        <taxon>Bangiales</taxon>
        <taxon>Bangiaceae</taxon>
        <taxon>Pyropia</taxon>
    </lineage>
</organism>
<accession>A0ACC3BTM2</accession>
<evidence type="ECO:0000313" key="2">
    <source>
        <dbReference type="Proteomes" id="UP000798662"/>
    </source>
</evidence>
<dbReference type="Proteomes" id="UP000798662">
    <property type="component" value="Chromosome 1"/>
</dbReference>
<dbReference type="EMBL" id="CM020618">
    <property type="protein sequence ID" value="KAK1861220.1"/>
    <property type="molecule type" value="Genomic_DNA"/>
</dbReference>